<protein>
    <recommendedName>
        <fullName evidence="3">OmpR/PhoB-type domain-containing protein</fullName>
    </recommendedName>
</protein>
<dbReference type="AlphaFoldDB" id="A0A8J4DSY6"/>
<dbReference type="GO" id="GO:0000160">
    <property type="term" value="P:phosphorelay signal transduction system"/>
    <property type="evidence" value="ECO:0007669"/>
    <property type="project" value="InterPro"/>
</dbReference>
<dbReference type="Pfam" id="PF00486">
    <property type="entry name" value="Trans_reg_C"/>
    <property type="match status" value="1"/>
</dbReference>
<evidence type="ECO:0000259" key="3">
    <source>
        <dbReference type="PROSITE" id="PS51755"/>
    </source>
</evidence>
<dbReference type="GO" id="GO:0006355">
    <property type="term" value="P:regulation of DNA-templated transcription"/>
    <property type="evidence" value="ECO:0007669"/>
    <property type="project" value="InterPro"/>
</dbReference>
<keyword evidence="1 2" id="KW-0238">DNA-binding</keyword>
<accession>A0A8J4DSY6</accession>
<proteinExistence type="predicted"/>
<gene>
    <name evidence="4" type="ORF">Val02_55120</name>
</gene>
<dbReference type="GO" id="GO:0003677">
    <property type="term" value="F:DNA binding"/>
    <property type="evidence" value="ECO:0007669"/>
    <property type="project" value="UniProtKB-UniRule"/>
</dbReference>
<evidence type="ECO:0000256" key="2">
    <source>
        <dbReference type="PROSITE-ProRule" id="PRU01091"/>
    </source>
</evidence>
<organism evidence="4 5">
    <name type="scientific">Virgisporangium aliadipatigenens</name>
    <dbReference type="NCBI Taxonomy" id="741659"/>
    <lineage>
        <taxon>Bacteria</taxon>
        <taxon>Bacillati</taxon>
        <taxon>Actinomycetota</taxon>
        <taxon>Actinomycetes</taxon>
        <taxon>Micromonosporales</taxon>
        <taxon>Micromonosporaceae</taxon>
        <taxon>Virgisporangium</taxon>
    </lineage>
</organism>
<dbReference type="InterPro" id="IPR036388">
    <property type="entry name" value="WH-like_DNA-bd_sf"/>
</dbReference>
<dbReference type="CDD" id="cd00383">
    <property type="entry name" value="trans_reg_C"/>
    <property type="match status" value="1"/>
</dbReference>
<dbReference type="EMBL" id="BOPF01000021">
    <property type="protein sequence ID" value="GIJ48626.1"/>
    <property type="molecule type" value="Genomic_DNA"/>
</dbReference>
<reference evidence="4" key="1">
    <citation type="submission" date="2021-01" db="EMBL/GenBank/DDBJ databases">
        <title>Whole genome shotgun sequence of Virgisporangium aliadipatigenens NBRC 105644.</title>
        <authorList>
            <person name="Komaki H."/>
            <person name="Tamura T."/>
        </authorList>
    </citation>
    <scope>NUCLEOTIDE SEQUENCE</scope>
    <source>
        <strain evidence="4">NBRC 105644</strain>
    </source>
</reference>
<dbReference type="Proteomes" id="UP000619260">
    <property type="component" value="Unassembled WGS sequence"/>
</dbReference>
<dbReference type="PROSITE" id="PS51755">
    <property type="entry name" value="OMPR_PHOB"/>
    <property type="match status" value="1"/>
</dbReference>
<name>A0A8J4DSY6_9ACTN</name>
<comment type="caution">
    <text evidence="4">The sequence shown here is derived from an EMBL/GenBank/DDBJ whole genome shotgun (WGS) entry which is preliminary data.</text>
</comment>
<dbReference type="Gene3D" id="1.10.10.10">
    <property type="entry name" value="Winged helix-like DNA-binding domain superfamily/Winged helix DNA-binding domain"/>
    <property type="match status" value="1"/>
</dbReference>
<dbReference type="InterPro" id="IPR001867">
    <property type="entry name" value="OmpR/PhoB-type_DNA-bd"/>
</dbReference>
<evidence type="ECO:0000313" key="4">
    <source>
        <dbReference type="EMBL" id="GIJ48626.1"/>
    </source>
</evidence>
<dbReference type="InterPro" id="IPR016032">
    <property type="entry name" value="Sig_transdc_resp-reg_C-effctor"/>
</dbReference>
<dbReference type="SUPFAM" id="SSF46894">
    <property type="entry name" value="C-terminal effector domain of the bipartite response regulators"/>
    <property type="match status" value="1"/>
</dbReference>
<dbReference type="SMART" id="SM00862">
    <property type="entry name" value="Trans_reg_C"/>
    <property type="match status" value="1"/>
</dbReference>
<keyword evidence="5" id="KW-1185">Reference proteome</keyword>
<feature type="domain" description="OmpR/PhoB-type" evidence="3">
    <location>
        <begin position="76"/>
        <end position="175"/>
    </location>
</feature>
<evidence type="ECO:0000313" key="5">
    <source>
        <dbReference type="Proteomes" id="UP000619260"/>
    </source>
</evidence>
<sequence length="176" mass="19002">MTIVSVDEVTTNTSLPIVVCVSPDPMVRERLARQLDGRGVVVMCPDLPALRALLSGGNTSLLSAAPAKAEVIPGVVTSAERAPELTIDVTDHLVRWRGEPLPLTRLECELVARLGSEPVRLWTYEKLFAAVWGGAYLGDNSILHSAVKRLRRKLKAVDGGLGIETVRGIGYRLVTP</sequence>
<feature type="DNA-binding region" description="OmpR/PhoB-type" evidence="2">
    <location>
        <begin position="76"/>
        <end position="175"/>
    </location>
</feature>
<evidence type="ECO:0000256" key="1">
    <source>
        <dbReference type="ARBA" id="ARBA00023125"/>
    </source>
</evidence>